<keyword evidence="3" id="KW-1185">Reference proteome</keyword>
<evidence type="ECO:0000313" key="2">
    <source>
        <dbReference type="EMBL" id="SET27502.1"/>
    </source>
</evidence>
<evidence type="ECO:0000256" key="1">
    <source>
        <dbReference type="SAM" id="MobiDB-lite"/>
    </source>
</evidence>
<reference evidence="3" key="1">
    <citation type="submission" date="2016-10" db="EMBL/GenBank/DDBJ databases">
        <authorList>
            <person name="Varghese N."/>
            <person name="Submissions S."/>
        </authorList>
    </citation>
    <scope>NUCLEOTIDE SEQUENCE [LARGE SCALE GENOMIC DNA]</scope>
    <source>
        <strain evidence="3">DSM 44209</strain>
    </source>
</reference>
<sequence>MDSDTALGAAVLRSGPGMLASEHWPALPYEQWRATLDTLHAHTQVLGKLSAALAPPEPQLQHAALRLTARGWETQPLPAPDGSGTLVVVLDLHAHEAGVEHSLGRRHRIALGPSRPVGEVTREVLAAVRDVAGPVTIDPRPQETPWTTPLDEDEEHATYDPDHVGSYFAAAVRASLALAEVRAPYRGRSTPVNAWWGSFDLAVNLFSGLPADPPSGDFIMRNAMDAQEVAVGWWPGDERYPRAAFYGYAHPAPPGYQDARLEPPGARWEADLGEFVLDWEDVRGHEDPHRAAVSFARSVIRHSCAACDWEPALAASVDGVPPPVT</sequence>
<gene>
    <name evidence="2" type="ORF">SAMN04488546_1941</name>
</gene>
<protein>
    <submittedName>
        <fullName evidence="2">Uncharacterized protein</fullName>
    </submittedName>
</protein>
<dbReference type="InterPro" id="IPR046038">
    <property type="entry name" value="DUF5996"/>
</dbReference>
<dbReference type="Proteomes" id="UP000198507">
    <property type="component" value="Unassembled WGS sequence"/>
</dbReference>
<feature type="region of interest" description="Disordered" evidence="1">
    <location>
        <begin position="135"/>
        <end position="156"/>
    </location>
</feature>
<evidence type="ECO:0000313" key="3">
    <source>
        <dbReference type="Proteomes" id="UP000198507"/>
    </source>
</evidence>
<name>A0A1I0D5M1_9ACTN</name>
<dbReference type="EMBL" id="FOIE01000003">
    <property type="protein sequence ID" value="SET27502.1"/>
    <property type="molecule type" value="Genomic_DNA"/>
</dbReference>
<organism evidence="2 3">
    <name type="scientific">Geodermatophilus poikilotrophus</name>
    <dbReference type="NCBI Taxonomy" id="1333667"/>
    <lineage>
        <taxon>Bacteria</taxon>
        <taxon>Bacillati</taxon>
        <taxon>Actinomycetota</taxon>
        <taxon>Actinomycetes</taxon>
        <taxon>Geodermatophilales</taxon>
        <taxon>Geodermatophilaceae</taxon>
        <taxon>Geodermatophilus</taxon>
    </lineage>
</organism>
<accession>A0A1I0D5M1</accession>
<dbReference type="Pfam" id="PF19459">
    <property type="entry name" value="DUF5996"/>
    <property type="match status" value="1"/>
</dbReference>
<proteinExistence type="predicted"/>
<dbReference type="AlphaFoldDB" id="A0A1I0D5M1"/>